<dbReference type="OrthoDB" id="5243804at2"/>
<gene>
    <name evidence="3" type="ORF">BOA8489_02326</name>
</gene>
<dbReference type="GO" id="GO:0016020">
    <property type="term" value="C:membrane"/>
    <property type="evidence" value="ECO:0007669"/>
    <property type="project" value="InterPro"/>
</dbReference>
<protein>
    <submittedName>
        <fullName evidence="3">EamA-like transporter family protein</fullName>
    </submittedName>
</protein>
<evidence type="ECO:0000259" key="2">
    <source>
        <dbReference type="Pfam" id="PF00892"/>
    </source>
</evidence>
<dbReference type="Gene3D" id="1.10.3730.20">
    <property type="match status" value="1"/>
</dbReference>
<dbReference type="Proteomes" id="UP000201838">
    <property type="component" value="Unassembled WGS sequence"/>
</dbReference>
<organism evidence="3 4">
    <name type="scientific">Boseongicola aestuarii</name>
    <dbReference type="NCBI Taxonomy" id="1470561"/>
    <lineage>
        <taxon>Bacteria</taxon>
        <taxon>Pseudomonadati</taxon>
        <taxon>Pseudomonadota</taxon>
        <taxon>Alphaproteobacteria</taxon>
        <taxon>Rhodobacterales</taxon>
        <taxon>Paracoccaceae</taxon>
        <taxon>Boseongicola</taxon>
    </lineage>
</organism>
<dbReference type="EMBL" id="FXXQ01000007">
    <property type="protein sequence ID" value="SMX24203.1"/>
    <property type="molecule type" value="Genomic_DNA"/>
</dbReference>
<feature type="transmembrane region" description="Helical" evidence="1">
    <location>
        <begin position="278"/>
        <end position="296"/>
    </location>
</feature>
<dbReference type="SUPFAM" id="SSF103481">
    <property type="entry name" value="Multidrug resistance efflux transporter EmrE"/>
    <property type="match status" value="1"/>
</dbReference>
<evidence type="ECO:0000313" key="3">
    <source>
        <dbReference type="EMBL" id="SMX24203.1"/>
    </source>
</evidence>
<dbReference type="InterPro" id="IPR037185">
    <property type="entry name" value="EmrE-like"/>
</dbReference>
<keyword evidence="1" id="KW-1133">Transmembrane helix</keyword>
<dbReference type="InterPro" id="IPR000620">
    <property type="entry name" value="EamA_dom"/>
</dbReference>
<proteinExistence type="predicted"/>
<feature type="transmembrane region" description="Helical" evidence="1">
    <location>
        <begin position="36"/>
        <end position="57"/>
    </location>
</feature>
<evidence type="ECO:0000256" key="1">
    <source>
        <dbReference type="SAM" id="Phobius"/>
    </source>
</evidence>
<evidence type="ECO:0000313" key="4">
    <source>
        <dbReference type="Proteomes" id="UP000201838"/>
    </source>
</evidence>
<keyword evidence="1" id="KW-0472">Membrane</keyword>
<name>A0A238J1K7_9RHOB</name>
<dbReference type="Pfam" id="PF00892">
    <property type="entry name" value="EamA"/>
    <property type="match status" value="1"/>
</dbReference>
<dbReference type="RefSeq" id="WP_093974160.1">
    <property type="nucleotide sequence ID" value="NZ_FXXQ01000007.1"/>
</dbReference>
<feature type="transmembrane region" description="Helical" evidence="1">
    <location>
        <begin position="247"/>
        <end position="269"/>
    </location>
</feature>
<dbReference type="AlphaFoldDB" id="A0A238J1K7"/>
<reference evidence="3 4" key="1">
    <citation type="submission" date="2017-05" db="EMBL/GenBank/DDBJ databases">
        <authorList>
            <person name="Song R."/>
            <person name="Chenine A.L."/>
            <person name="Ruprecht R.M."/>
        </authorList>
    </citation>
    <scope>NUCLEOTIDE SEQUENCE [LARGE SCALE GENOMIC DNA]</scope>
    <source>
        <strain evidence="3 4">CECT 8489</strain>
    </source>
</reference>
<feature type="domain" description="EamA" evidence="2">
    <location>
        <begin position="152"/>
        <end position="291"/>
    </location>
</feature>
<feature type="transmembrane region" description="Helical" evidence="1">
    <location>
        <begin position="183"/>
        <end position="208"/>
    </location>
</feature>
<feature type="transmembrane region" description="Helical" evidence="1">
    <location>
        <begin position="124"/>
        <end position="141"/>
    </location>
</feature>
<feature type="transmembrane region" description="Helical" evidence="1">
    <location>
        <begin position="220"/>
        <end position="241"/>
    </location>
</feature>
<feature type="transmembrane region" description="Helical" evidence="1">
    <location>
        <begin position="153"/>
        <end position="171"/>
    </location>
</feature>
<keyword evidence="4" id="KW-1185">Reference proteome</keyword>
<accession>A0A238J1K7</accession>
<keyword evidence="1" id="KW-0812">Transmembrane</keyword>
<sequence>MELWVILAIAAALSQTFRFALQKVLAGSTLSPAAATWARFLWSAPVVIAIMSAYVALTPATLPGVKTGFWPYALAGGATQILATICTVALFKRRAFAVGITFKKTEVMLTAIAGLLILGDRTDPLGALFIVLGFVAVLLLSKAPEGGSFFNKGAAIGLLSGIFFALSAVGYRGAVLAMDSDNTFLVAGLTLAFVTAAQALALGLWLALREPGQISETLKGWRKSSLVGVFSLIGSWCWFAAFSLQNAAYVFAVGQIELVVSLAMGVLFFRERPSARELFGMGLLTISITAVALIGSR</sequence>
<feature type="transmembrane region" description="Helical" evidence="1">
    <location>
        <begin position="69"/>
        <end position="91"/>
    </location>
</feature>